<sequence>MVATPMEAGLDVRPSGVIALEDGSWAARFRTDSAPRIRMLGSTRASASEVWVDIEFSEGVAAAGAEAIEIALGGSPCERFENPGDVMLALSWRCTGAASELVVVIGEDIAAPAGGVLSARELHVGVGDVHRDPI</sequence>
<dbReference type="AlphaFoldDB" id="A0A0F6YFS4"/>
<dbReference type="STRING" id="927083.DB32_001102"/>
<reference evidence="1 2" key="1">
    <citation type="submission" date="2015-03" db="EMBL/GenBank/DDBJ databases">
        <title>Genome assembly of Sandaracinus amylolyticus DSM 53668.</title>
        <authorList>
            <person name="Sharma G."/>
            <person name="Subramanian S."/>
        </authorList>
    </citation>
    <scope>NUCLEOTIDE SEQUENCE [LARGE SCALE GENOMIC DNA]</scope>
    <source>
        <strain evidence="1 2">DSM 53668</strain>
    </source>
</reference>
<dbReference type="Proteomes" id="UP000034883">
    <property type="component" value="Chromosome"/>
</dbReference>
<accession>A0A0F6YFS4</accession>
<evidence type="ECO:0000313" key="1">
    <source>
        <dbReference type="EMBL" id="AKF03953.1"/>
    </source>
</evidence>
<gene>
    <name evidence="1" type="ORF">DB32_001102</name>
</gene>
<dbReference type="KEGG" id="samy:DB32_001102"/>
<evidence type="ECO:0000313" key="2">
    <source>
        <dbReference type="Proteomes" id="UP000034883"/>
    </source>
</evidence>
<name>A0A0F6YFS4_9BACT</name>
<organism evidence="1 2">
    <name type="scientific">Sandaracinus amylolyticus</name>
    <dbReference type="NCBI Taxonomy" id="927083"/>
    <lineage>
        <taxon>Bacteria</taxon>
        <taxon>Pseudomonadati</taxon>
        <taxon>Myxococcota</taxon>
        <taxon>Polyangia</taxon>
        <taxon>Polyangiales</taxon>
        <taxon>Sandaracinaceae</taxon>
        <taxon>Sandaracinus</taxon>
    </lineage>
</organism>
<keyword evidence="2" id="KW-1185">Reference proteome</keyword>
<dbReference type="EMBL" id="CP011125">
    <property type="protein sequence ID" value="AKF03953.1"/>
    <property type="molecule type" value="Genomic_DNA"/>
</dbReference>
<proteinExistence type="predicted"/>
<protein>
    <submittedName>
        <fullName evidence="1">Uncharacterized protein</fullName>
    </submittedName>
</protein>